<keyword evidence="3" id="KW-1185">Reference proteome</keyword>
<evidence type="ECO:0008006" key="4">
    <source>
        <dbReference type="Google" id="ProtNLM"/>
    </source>
</evidence>
<reference evidence="2" key="1">
    <citation type="submission" date="2023-01" db="EMBL/GenBank/DDBJ databases">
        <title>Complete genome sequence of Planctobacterium marinum strain Dej080120_11.</title>
        <authorList>
            <person name="Ueki S."/>
            <person name="Maruyama F."/>
        </authorList>
    </citation>
    <scope>NUCLEOTIDE SEQUENCE</scope>
    <source>
        <strain evidence="2">Dej080120_11</strain>
    </source>
</reference>
<dbReference type="RefSeq" id="WP_338294017.1">
    <property type="nucleotide sequence ID" value="NZ_AP027272.1"/>
</dbReference>
<dbReference type="EMBL" id="AP027272">
    <property type="protein sequence ID" value="BDX07918.1"/>
    <property type="molecule type" value="Genomic_DNA"/>
</dbReference>
<feature type="chain" id="PRO_5041395121" description="Solute-binding protein family 3/N-terminal domain-containing protein" evidence="1">
    <location>
        <begin position="27"/>
        <end position="282"/>
    </location>
</feature>
<gene>
    <name evidence="2" type="ORF">MACH26_34390</name>
</gene>
<accession>A0AA48HXX8</accession>
<feature type="signal peptide" evidence="1">
    <location>
        <begin position="1"/>
        <end position="26"/>
    </location>
</feature>
<keyword evidence="1" id="KW-0732">Signal</keyword>
<dbReference type="AlphaFoldDB" id="A0AA48HXX8"/>
<evidence type="ECO:0000313" key="2">
    <source>
        <dbReference type="EMBL" id="BDX07918.1"/>
    </source>
</evidence>
<dbReference type="SUPFAM" id="SSF53850">
    <property type="entry name" value="Periplasmic binding protein-like II"/>
    <property type="match status" value="1"/>
</dbReference>
<dbReference type="Proteomes" id="UP001333710">
    <property type="component" value="Chromosome"/>
</dbReference>
<name>A0AA48HXX8_9ALTE</name>
<protein>
    <recommendedName>
        <fullName evidence="4">Solute-binding protein family 3/N-terminal domain-containing protein</fullName>
    </recommendedName>
</protein>
<evidence type="ECO:0000256" key="1">
    <source>
        <dbReference type="SAM" id="SignalP"/>
    </source>
</evidence>
<sequence>MNPGLTFTKKMLFLIFACGLSFATHSAPKQTIVYPVSIDLQDKRDLYTVAVVKVIFARSKRYQLQALPLRREYDKLLALLKRGELDIAWGGASATNIEQFRAVDFPIMRGLIGYRLFLVKKSNKDMLKNVAQLNDLKPYTIGQGSTWVEIDMFQRAGLQVVPAESYPALFSMLANGRFELFPRSILEISNELNTFSQYELEVADHVALHYDFALLFYVNKNNKQLHQYLTERLKDPVIKLQIEQLFNKYYRDSLDKYHYEHRRVIKLPNTLMPSVNDFEQSN</sequence>
<evidence type="ECO:0000313" key="3">
    <source>
        <dbReference type="Proteomes" id="UP001333710"/>
    </source>
</evidence>
<dbReference type="Gene3D" id="3.40.190.10">
    <property type="entry name" value="Periplasmic binding protein-like II"/>
    <property type="match status" value="2"/>
</dbReference>
<proteinExistence type="predicted"/>
<dbReference type="KEGG" id="pmaw:MACH26_34390"/>
<organism evidence="2 3">
    <name type="scientific">Planctobacterium marinum</name>
    <dbReference type="NCBI Taxonomy" id="1631968"/>
    <lineage>
        <taxon>Bacteria</taxon>
        <taxon>Pseudomonadati</taxon>
        <taxon>Pseudomonadota</taxon>
        <taxon>Gammaproteobacteria</taxon>
        <taxon>Alteromonadales</taxon>
        <taxon>Alteromonadaceae</taxon>
        <taxon>Planctobacterium</taxon>
    </lineage>
</organism>